<protein>
    <recommendedName>
        <fullName evidence="10">Cobalamin import system permease protein BtuC</fullName>
    </recommendedName>
</protein>
<name>A0A101FU00_9EURY</name>
<reference evidence="12 13" key="1">
    <citation type="journal article" date="2015" name="MBio">
        <title>Genome-Resolved Metagenomic Analysis Reveals Roles for Candidate Phyla and Other Microbial Community Members in Biogeochemical Transformations in Oil Reservoirs.</title>
        <authorList>
            <person name="Hu P."/>
            <person name="Tom L."/>
            <person name="Singh A."/>
            <person name="Thomas B.C."/>
            <person name="Baker B.J."/>
            <person name="Piceno Y.M."/>
            <person name="Andersen G.L."/>
            <person name="Banfield J.F."/>
        </authorList>
    </citation>
    <scope>NUCLEOTIDE SEQUENCE [LARGE SCALE GENOMIC DNA]</scope>
    <source>
        <strain evidence="12">57_489</strain>
    </source>
</reference>
<dbReference type="Proteomes" id="UP000057043">
    <property type="component" value="Unassembled WGS sequence"/>
</dbReference>
<keyword evidence="4" id="KW-1003">Cell membrane</keyword>
<dbReference type="GO" id="GO:0033214">
    <property type="term" value="P:siderophore-iron import into cell"/>
    <property type="evidence" value="ECO:0007669"/>
    <property type="project" value="TreeGrafter"/>
</dbReference>
<accession>A0A101FU00</accession>
<feature type="transmembrane region" description="Helical" evidence="11">
    <location>
        <begin position="124"/>
        <end position="143"/>
    </location>
</feature>
<dbReference type="AlphaFoldDB" id="A0A101FU00"/>
<evidence type="ECO:0000256" key="3">
    <source>
        <dbReference type="ARBA" id="ARBA00022448"/>
    </source>
</evidence>
<keyword evidence="6 11" id="KW-1133">Transmembrane helix</keyword>
<evidence type="ECO:0000256" key="1">
    <source>
        <dbReference type="ARBA" id="ARBA00004651"/>
    </source>
</evidence>
<comment type="similarity">
    <text evidence="2">Belongs to the binding-protein-dependent transport system permease family. FecCD subfamily.</text>
</comment>
<feature type="transmembrane region" description="Helical" evidence="11">
    <location>
        <begin position="91"/>
        <end position="112"/>
    </location>
</feature>
<evidence type="ECO:0000256" key="8">
    <source>
        <dbReference type="ARBA" id="ARBA00053891"/>
    </source>
</evidence>
<evidence type="ECO:0000256" key="4">
    <source>
        <dbReference type="ARBA" id="ARBA00022475"/>
    </source>
</evidence>
<dbReference type="PANTHER" id="PTHR30472">
    <property type="entry name" value="FERRIC ENTEROBACTIN TRANSPORT SYSTEM PERMEASE PROTEIN"/>
    <property type="match status" value="1"/>
</dbReference>
<dbReference type="PANTHER" id="PTHR30472:SF25">
    <property type="entry name" value="ABC TRANSPORTER PERMEASE PROTEIN MJ0876-RELATED"/>
    <property type="match status" value="1"/>
</dbReference>
<dbReference type="Pfam" id="PF01032">
    <property type="entry name" value="FecCD"/>
    <property type="match status" value="1"/>
</dbReference>
<dbReference type="GO" id="GO:0022857">
    <property type="term" value="F:transmembrane transporter activity"/>
    <property type="evidence" value="ECO:0007669"/>
    <property type="project" value="InterPro"/>
</dbReference>
<gene>
    <name evidence="12" type="ORF">XD72_1205</name>
</gene>
<dbReference type="EMBL" id="LGFT01000025">
    <property type="protein sequence ID" value="KUK44460.1"/>
    <property type="molecule type" value="Genomic_DNA"/>
</dbReference>
<evidence type="ECO:0000313" key="12">
    <source>
        <dbReference type="EMBL" id="KUK44460.1"/>
    </source>
</evidence>
<feature type="transmembrane region" description="Helical" evidence="11">
    <location>
        <begin position="335"/>
        <end position="356"/>
    </location>
</feature>
<proteinExistence type="inferred from homology"/>
<sequence length="363" mass="39286">MTKVARRHSSRTGKKSNVQREFDKFVGRKILFMFALLVLAAILVGVSVTFGPLEITVLEVYRAIIQRILSTDLGMDELTELVIWNIRLPRIMWGLAAGFGLGVAGCIMQAVLRNPLASPFTLGISAGANFGVSLAIILDFAIFGGMYAVIGNAFIFAFLTSMIIIGISAIKGGTVEILILAGIALNYVFRAASDLFKYFATYEQKEATQAFGQGDLGTFGWSELSLVALIILVCMILVAPKLRDLNIMTAGDETAKSLGIDAGNLRMFVMMVASFLVASVVAFVGPIGFVGLVGPHMSRMIIGSDHRFQLPASGLLGAIILVSSDILGMNIIPPIIIPVGIMTSILGVPFFFYLIMTRRREYW</sequence>
<feature type="transmembrane region" description="Helical" evidence="11">
    <location>
        <begin position="268"/>
        <end position="290"/>
    </location>
</feature>
<evidence type="ECO:0000256" key="9">
    <source>
        <dbReference type="ARBA" id="ARBA00064420"/>
    </source>
</evidence>
<dbReference type="InterPro" id="IPR000522">
    <property type="entry name" value="ABC_transptr_permease_BtuC"/>
</dbReference>
<dbReference type="InterPro" id="IPR037294">
    <property type="entry name" value="ABC_BtuC-like"/>
</dbReference>
<feature type="transmembrane region" description="Helical" evidence="11">
    <location>
        <begin position="219"/>
        <end position="239"/>
    </location>
</feature>
<dbReference type="PATRIC" id="fig|301375.7.peg.1035"/>
<dbReference type="CDD" id="cd06550">
    <property type="entry name" value="TM_ABC_iron-siderophores_like"/>
    <property type="match status" value="1"/>
</dbReference>
<dbReference type="FunFam" id="1.10.3470.10:FF:000001">
    <property type="entry name" value="Vitamin B12 ABC transporter permease BtuC"/>
    <property type="match status" value="1"/>
</dbReference>
<comment type="subcellular location">
    <subcellularLocation>
        <location evidence="1">Cell membrane</location>
        <topology evidence="1">Multi-pass membrane protein</topology>
    </subcellularLocation>
</comment>
<dbReference type="GO" id="GO:0005886">
    <property type="term" value="C:plasma membrane"/>
    <property type="evidence" value="ECO:0007669"/>
    <property type="project" value="UniProtKB-SubCell"/>
</dbReference>
<feature type="transmembrane region" description="Helical" evidence="11">
    <location>
        <begin position="149"/>
        <end position="170"/>
    </location>
</feature>
<evidence type="ECO:0000313" key="13">
    <source>
        <dbReference type="Proteomes" id="UP000057043"/>
    </source>
</evidence>
<keyword evidence="5 11" id="KW-0812">Transmembrane</keyword>
<keyword evidence="7 11" id="KW-0472">Membrane</keyword>
<keyword evidence="3" id="KW-0813">Transport</keyword>
<evidence type="ECO:0000256" key="5">
    <source>
        <dbReference type="ARBA" id="ARBA00022692"/>
    </source>
</evidence>
<feature type="transmembrane region" description="Helical" evidence="11">
    <location>
        <begin position="30"/>
        <end position="50"/>
    </location>
</feature>
<evidence type="ECO:0000256" key="11">
    <source>
        <dbReference type="SAM" id="Phobius"/>
    </source>
</evidence>
<organism evidence="12 13">
    <name type="scientific">Methanothrix harundinacea</name>
    <dbReference type="NCBI Taxonomy" id="301375"/>
    <lineage>
        <taxon>Archaea</taxon>
        <taxon>Methanobacteriati</taxon>
        <taxon>Methanobacteriota</taxon>
        <taxon>Stenosarchaea group</taxon>
        <taxon>Methanomicrobia</taxon>
        <taxon>Methanotrichales</taxon>
        <taxon>Methanotrichaceae</taxon>
        <taxon>Methanothrix</taxon>
    </lineage>
</organism>
<evidence type="ECO:0000256" key="7">
    <source>
        <dbReference type="ARBA" id="ARBA00023136"/>
    </source>
</evidence>
<dbReference type="Gene3D" id="1.10.3470.10">
    <property type="entry name" value="ABC transporter involved in vitamin B12 uptake, BtuC"/>
    <property type="match status" value="1"/>
</dbReference>
<comment type="subunit">
    <text evidence="9">The complex is composed of two ATP-binding proteins (BtuD), two transmembrane proteins (BtuC) and a solute-binding protein (BtuF).</text>
</comment>
<comment type="caution">
    <text evidence="12">The sequence shown here is derived from an EMBL/GenBank/DDBJ whole genome shotgun (WGS) entry which is preliminary data.</text>
</comment>
<feature type="transmembrane region" description="Helical" evidence="11">
    <location>
        <begin position="177"/>
        <end position="199"/>
    </location>
</feature>
<evidence type="ECO:0000256" key="6">
    <source>
        <dbReference type="ARBA" id="ARBA00022989"/>
    </source>
</evidence>
<dbReference type="SUPFAM" id="SSF81345">
    <property type="entry name" value="ABC transporter involved in vitamin B12 uptake, BtuC"/>
    <property type="match status" value="1"/>
</dbReference>
<evidence type="ECO:0000256" key="10">
    <source>
        <dbReference type="ARBA" id="ARBA00071366"/>
    </source>
</evidence>
<comment type="function">
    <text evidence="8">Required for corrinoid utilization. Probably part of the ABC transporter complex BtuCDF involved in cobalamin (vitamin B12) import. Probably involved in the translocation of the substrate across the membrane.</text>
</comment>
<evidence type="ECO:0000256" key="2">
    <source>
        <dbReference type="ARBA" id="ARBA00007935"/>
    </source>
</evidence>